<keyword evidence="3" id="KW-1185">Reference proteome</keyword>
<evidence type="ECO:0000313" key="2">
    <source>
        <dbReference type="EMBL" id="WZW98444.1"/>
    </source>
</evidence>
<feature type="transmembrane region" description="Helical" evidence="1">
    <location>
        <begin position="44"/>
        <end position="60"/>
    </location>
</feature>
<feature type="transmembrane region" description="Helical" evidence="1">
    <location>
        <begin position="12"/>
        <end position="32"/>
    </location>
</feature>
<protein>
    <submittedName>
        <fullName evidence="2">Uncharacterized protein</fullName>
    </submittedName>
</protein>
<sequence length="133" mass="14345">MKSHWSLVLLRIAAVLAALIALYQLFTGFGWAGPWPLHPRMGEATTTFAAIGAIAAFIWSRQSGNQGLLWHALGMTLFGVLQIVLGHMHLTLVHQIFGVIYLIGIIALATLAFRKPGAARTVDAPVGAPVDHR</sequence>
<name>A0ABZ3C8C0_9ACTN</name>
<dbReference type="Proteomes" id="UP001434337">
    <property type="component" value="Chromosome"/>
</dbReference>
<evidence type="ECO:0000256" key="1">
    <source>
        <dbReference type="SAM" id="Phobius"/>
    </source>
</evidence>
<dbReference type="EMBL" id="CP115965">
    <property type="protein sequence ID" value="WZW98444.1"/>
    <property type="molecule type" value="Genomic_DNA"/>
</dbReference>
<proteinExistence type="predicted"/>
<gene>
    <name evidence="2" type="ORF">PCC79_16380</name>
</gene>
<reference evidence="2 3" key="1">
    <citation type="journal article" date="2023" name="Environ Microbiome">
        <title>A coral-associated actinobacterium mitigates coral bleaching under heat stress.</title>
        <authorList>
            <person name="Li J."/>
            <person name="Zou Y."/>
            <person name="Li Q."/>
            <person name="Zhang J."/>
            <person name="Bourne D.G."/>
            <person name="Lyu Y."/>
            <person name="Liu C."/>
            <person name="Zhang S."/>
        </authorList>
    </citation>
    <scope>NUCLEOTIDE SEQUENCE [LARGE SCALE GENOMIC DNA]</scope>
    <source>
        <strain evidence="2 3">SCSIO 13291</strain>
    </source>
</reference>
<keyword evidence="1" id="KW-0812">Transmembrane</keyword>
<dbReference type="RefSeq" id="WP_342372481.1">
    <property type="nucleotide sequence ID" value="NZ_CP115965.1"/>
</dbReference>
<evidence type="ECO:0000313" key="3">
    <source>
        <dbReference type="Proteomes" id="UP001434337"/>
    </source>
</evidence>
<feature type="transmembrane region" description="Helical" evidence="1">
    <location>
        <begin position="67"/>
        <end position="86"/>
    </location>
</feature>
<feature type="transmembrane region" description="Helical" evidence="1">
    <location>
        <begin position="92"/>
        <end position="113"/>
    </location>
</feature>
<organism evidence="2 3">
    <name type="scientific">Propioniciclava soli</name>
    <dbReference type="NCBI Taxonomy" id="2775081"/>
    <lineage>
        <taxon>Bacteria</taxon>
        <taxon>Bacillati</taxon>
        <taxon>Actinomycetota</taxon>
        <taxon>Actinomycetes</taxon>
        <taxon>Propionibacteriales</taxon>
        <taxon>Propionibacteriaceae</taxon>
        <taxon>Propioniciclava</taxon>
    </lineage>
</organism>
<keyword evidence="1" id="KW-1133">Transmembrane helix</keyword>
<keyword evidence="1" id="KW-0472">Membrane</keyword>
<accession>A0ABZ3C8C0</accession>